<name>A0A1M4YBS4_9BACL</name>
<evidence type="ECO:0000313" key="2">
    <source>
        <dbReference type="Proteomes" id="UP000184476"/>
    </source>
</evidence>
<reference evidence="1 2" key="1">
    <citation type="submission" date="2016-11" db="EMBL/GenBank/DDBJ databases">
        <authorList>
            <person name="Jaros S."/>
            <person name="Januszkiewicz K."/>
            <person name="Wedrychowicz H."/>
        </authorList>
    </citation>
    <scope>NUCLEOTIDE SEQUENCE [LARGE SCALE GENOMIC DNA]</scope>
    <source>
        <strain evidence="1 2">DSM 44666</strain>
    </source>
</reference>
<evidence type="ECO:0000313" key="1">
    <source>
        <dbReference type="EMBL" id="SHF03033.1"/>
    </source>
</evidence>
<dbReference type="AlphaFoldDB" id="A0A1M4YBS4"/>
<dbReference type="Proteomes" id="UP000184476">
    <property type="component" value="Unassembled WGS sequence"/>
</dbReference>
<gene>
    <name evidence="1" type="ORF">SAMN05444392_106146</name>
</gene>
<dbReference type="EMBL" id="FQVL01000006">
    <property type="protein sequence ID" value="SHF03033.1"/>
    <property type="molecule type" value="Genomic_DNA"/>
</dbReference>
<organism evidence="1 2">
    <name type="scientific">Seinonella peptonophila</name>
    <dbReference type="NCBI Taxonomy" id="112248"/>
    <lineage>
        <taxon>Bacteria</taxon>
        <taxon>Bacillati</taxon>
        <taxon>Bacillota</taxon>
        <taxon>Bacilli</taxon>
        <taxon>Bacillales</taxon>
        <taxon>Thermoactinomycetaceae</taxon>
        <taxon>Seinonella</taxon>
    </lineage>
</organism>
<dbReference type="STRING" id="112248.SAMN05444392_106146"/>
<accession>A0A1M4YBS4</accession>
<sequence length="94" mass="11659">MIKSSLEYWERFIRKEYKSPVIVQCTKVYRNTIEAAMRYWHKNLIANGYSSMYHKHVLVPKKEDYELRYRQLLKHYHKNWDEIARKGERVIPVR</sequence>
<protein>
    <submittedName>
        <fullName evidence="1">Uncharacterized protein</fullName>
    </submittedName>
</protein>
<proteinExistence type="predicted"/>
<keyword evidence="2" id="KW-1185">Reference proteome</keyword>